<dbReference type="GO" id="GO:0004674">
    <property type="term" value="F:protein serine/threonine kinase activity"/>
    <property type="evidence" value="ECO:0007669"/>
    <property type="project" value="UniProtKB-KW"/>
</dbReference>
<evidence type="ECO:0000313" key="1">
    <source>
        <dbReference type="EMBL" id="MSB21457.1"/>
    </source>
</evidence>
<dbReference type="Proteomes" id="UP000434475">
    <property type="component" value="Unassembled WGS sequence"/>
</dbReference>
<organism evidence="1 2">
    <name type="scientific">Flavonifractor plautii</name>
    <name type="common">Fusobacterium plautii</name>
    <dbReference type="NCBI Taxonomy" id="292800"/>
    <lineage>
        <taxon>Bacteria</taxon>
        <taxon>Bacillati</taxon>
        <taxon>Bacillota</taxon>
        <taxon>Clostridia</taxon>
        <taxon>Eubacteriales</taxon>
        <taxon>Oscillospiraceae</taxon>
        <taxon>Flavonifractor</taxon>
    </lineage>
</organism>
<dbReference type="AlphaFoldDB" id="A0A6I2RCP8"/>
<accession>A0A6I2RCP8</accession>
<comment type="caution">
    <text evidence="1">The sequence shown here is derived from an EMBL/GenBank/DDBJ whole genome shotgun (WGS) entry which is preliminary data.</text>
</comment>
<keyword evidence="1" id="KW-0808">Transferase</keyword>
<dbReference type="EMBL" id="WKPR01000022">
    <property type="protein sequence ID" value="MSB21457.1"/>
    <property type="molecule type" value="Genomic_DNA"/>
</dbReference>
<gene>
    <name evidence="1" type="ORF">GKE97_18335</name>
</gene>
<keyword evidence="1" id="KW-0723">Serine/threonine-protein kinase</keyword>
<keyword evidence="1" id="KW-0418">Kinase</keyword>
<protein>
    <submittedName>
        <fullName evidence="1">Serine/threonine protein kinase</fullName>
    </submittedName>
</protein>
<proteinExistence type="predicted"/>
<sequence>MAFIVAMGIPSAVMGLIVWRLKGRIEDKEKAQDKKNEDQQELILILVQSTRASIALGEATAKAVQRIPDAHCNGDMHSALEYATSIKHKQKEFLDRQGIHALLDD</sequence>
<reference evidence="1 2" key="1">
    <citation type="journal article" date="2019" name="Nat. Med.">
        <title>A library of human gut bacterial isolates paired with longitudinal multiomics data enables mechanistic microbiome research.</title>
        <authorList>
            <person name="Poyet M."/>
            <person name="Groussin M."/>
            <person name="Gibbons S.M."/>
            <person name="Avila-Pacheco J."/>
            <person name="Jiang X."/>
            <person name="Kearney S.M."/>
            <person name="Perrotta A.R."/>
            <person name="Berdy B."/>
            <person name="Zhao S."/>
            <person name="Lieberman T.D."/>
            <person name="Swanson P.K."/>
            <person name="Smith M."/>
            <person name="Roesemann S."/>
            <person name="Alexander J.E."/>
            <person name="Rich S.A."/>
            <person name="Livny J."/>
            <person name="Vlamakis H."/>
            <person name="Clish C."/>
            <person name="Bullock K."/>
            <person name="Deik A."/>
            <person name="Scott J."/>
            <person name="Pierce K.A."/>
            <person name="Xavier R.J."/>
            <person name="Alm E.J."/>
        </authorList>
    </citation>
    <scope>NUCLEOTIDE SEQUENCE [LARGE SCALE GENOMIC DNA]</scope>
    <source>
        <strain evidence="1 2">BIOML-A2</strain>
    </source>
</reference>
<evidence type="ECO:0000313" key="2">
    <source>
        <dbReference type="Proteomes" id="UP000434475"/>
    </source>
</evidence>
<name>A0A6I2RCP8_FLAPL</name>